<dbReference type="PANTHER" id="PTHR12558">
    <property type="entry name" value="CELL DIVISION CYCLE 16,23,27"/>
    <property type="match status" value="1"/>
</dbReference>
<feature type="chain" id="PRO_5011716399" evidence="2">
    <location>
        <begin position="25"/>
        <end position="570"/>
    </location>
</feature>
<reference evidence="4" key="1">
    <citation type="submission" date="2016-10" db="EMBL/GenBank/DDBJ databases">
        <authorList>
            <person name="Varghese N."/>
            <person name="Submissions S."/>
        </authorList>
    </citation>
    <scope>NUCLEOTIDE SEQUENCE [LARGE SCALE GENOMIC DNA]</scope>
    <source>
        <strain evidence="4">DSM 28453</strain>
    </source>
</reference>
<feature type="signal peptide" evidence="2">
    <location>
        <begin position="1"/>
        <end position="24"/>
    </location>
</feature>
<organism evidence="3 4">
    <name type="scientific">Shimia haliotis</name>
    <dbReference type="NCBI Taxonomy" id="1280847"/>
    <lineage>
        <taxon>Bacteria</taxon>
        <taxon>Pseudomonadati</taxon>
        <taxon>Pseudomonadota</taxon>
        <taxon>Alphaproteobacteria</taxon>
        <taxon>Rhodobacterales</taxon>
        <taxon>Roseobacteraceae</taxon>
    </lineage>
</organism>
<proteinExistence type="predicted"/>
<dbReference type="SUPFAM" id="SSF48452">
    <property type="entry name" value="TPR-like"/>
    <property type="match status" value="3"/>
</dbReference>
<dbReference type="Pfam" id="PF13181">
    <property type="entry name" value="TPR_8"/>
    <property type="match status" value="1"/>
</dbReference>
<sequence length="570" mass="62871">MAHRFFRSVAVSALVAALALPAVADSFAGPYLAARQASYGSDYTNSARYYSEALMRDPSNPGLLENAVLAFMALGQIERAMPIARKLDGEGFQSQIAEMVITSGMVKDGQYSDVLERLEASGIGPLVDGLMKAWAQIGRGDMSEALNAFDAVAAEPGLSGFAAYHRALALASVGDFEGADKIFANGAENGLQRTRRGVMAEVEVLSQLERNTDALALLDEVFGADLDPELRQMQAALKAGEQLPFTHVRGAQDGIAEVYYTIGSALQNEASADYTLLYSRVAESLRPDHIEAILMTAELLETLNQYELASQAYKRVPADHPSFHAAEMGRAEALRESGKTEAAIEVLEQLARSQGDLPYVHSALGDLHRQERDFENAVAAYDTSIEIFESLEQHQWFLFYARGISHERLDNWEQAEADFRKALELNPEQPQVLNYLGYSLVEKQIKLDEALDMIERAVAARPDSGYIIDSLGWVLFRLGRYEEAVVQMERAAELMPVDPVVNDHLGDSFWAVGRKLEAQFQWRRALSFVDEETAEEAKPDRIRRKLEIGLDAVLQEEGSEPLKVVDGSDG</sequence>
<name>A0A1I4CSF1_9RHOB</name>
<dbReference type="Gene3D" id="1.25.40.10">
    <property type="entry name" value="Tetratricopeptide repeat domain"/>
    <property type="match status" value="4"/>
</dbReference>
<keyword evidence="4" id="KW-1185">Reference proteome</keyword>
<keyword evidence="1" id="KW-0802">TPR repeat</keyword>
<accession>A0A1I4CSF1</accession>
<feature type="repeat" description="TPR" evidence="1">
    <location>
        <begin position="465"/>
        <end position="498"/>
    </location>
</feature>
<dbReference type="InterPro" id="IPR011990">
    <property type="entry name" value="TPR-like_helical_dom_sf"/>
</dbReference>
<dbReference type="Pfam" id="PF13374">
    <property type="entry name" value="TPR_10"/>
    <property type="match status" value="1"/>
</dbReference>
<evidence type="ECO:0000313" key="4">
    <source>
        <dbReference type="Proteomes" id="UP000198851"/>
    </source>
</evidence>
<dbReference type="AlphaFoldDB" id="A0A1I4CSF1"/>
<dbReference type="OrthoDB" id="9766710at2"/>
<dbReference type="Proteomes" id="UP000198851">
    <property type="component" value="Unassembled WGS sequence"/>
</dbReference>
<dbReference type="Pfam" id="PF13432">
    <property type="entry name" value="TPR_16"/>
    <property type="match status" value="2"/>
</dbReference>
<dbReference type="SMART" id="SM00028">
    <property type="entry name" value="TPR"/>
    <property type="match status" value="5"/>
</dbReference>
<evidence type="ECO:0000256" key="1">
    <source>
        <dbReference type="PROSITE-ProRule" id="PRU00339"/>
    </source>
</evidence>
<keyword evidence="2" id="KW-0732">Signal</keyword>
<dbReference type="STRING" id="1280847.SAMN04488036_102479"/>
<evidence type="ECO:0000256" key="2">
    <source>
        <dbReference type="SAM" id="SignalP"/>
    </source>
</evidence>
<dbReference type="RefSeq" id="WP_093322851.1">
    <property type="nucleotide sequence ID" value="NZ_FOSZ01000002.1"/>
</dbReference>
<feature type="repeat" description="TPR" evidence="1">
    <location>
        <begin position="396"/>
        <end position="429"/>
    </location>
</feature>
<dbReference type="InterPro" id="IPR019734">
    <property type="entry name" value="TPR_rpt"/>
</dbReference>
<dbReference type="PANTHER" id="PTHR12558:SF13">
    <property type="entry name" value="CELL DIVISION CYCLE PROTEIN 27 HOMOLOG"/>
    <property type="match status" value="1"/>
</dbReference>
<dbReference type="EMBL" id="FOSZ01000002">
    <property type="protein sequence ID" value="SFK84172.1"/>
    <property type="molecule type" value="Genomic_DNA"/>
</dbReference>
<protein>
    <submittedName>
        <fullName evidence="3">Flp pilus assembly protein TadD, contains TPR repeats</fullName>
    </submittedName>
</protein>
<gene>
    <name evidence="3" type="ORF">SAMN04488036_102479</name>
</gene>
<dbReference type="PROSITE" id="PS50005">
    <property type="entry name" value="TPR"/>
    <property type="match status" value="2"/>
</dbReference>
<evidence type="ECO:0000313" key="3">
    <source>
        <dbReference type="EMBL" id="SFK84172.1"/>
    </source>
</evidence>